<feature type="transmembrane region" description="Helical" evidence="1">
    <location>
        <begin position="26"/>
        <end position="48"/>
    </location>
</feature>
<evidence type="ECO:0000313" key="3">
    <source>
        <dbReference type="Proteomes" id="UP000278351"/>
    </source>
</evidence>
<dbReference type="EMBL" id="RPDH01000002">
    <property type="protein sequence ID" value="RPE07921.1"/>
    <property type="molecule type" value="Genomic_DNA"/>
</dbReference>
<protein>
    <submittedName>
        <fullName evidence="2">Uncharacterized protein</fullName>
    </submittedName>
</protein>
<proteinExistence type="predicted"/>
<accession>A0A3N4PSD7</accession>
<feature type="transmembrane region" description="Helical" evidence="1">
    <location>
        <begin position="142"/>
        <end position="162"/>
    </location>
</feature>
<dbReference type="Proteomes" id="UP000278351">
    <property type="component" value="Unassembled WGS sequence"/>
</dbReference>
<sequence>MPAAPGVALFKKEHMTSQGKTISDKCFPFILPACLALLLFVLAAGAVVAQTTPDGSSPAVTGITAGRARSLVGAVIALASLVMGWRVKARSKAAGHSGAGNGGSLRTQAIIALLLGGIAIILSVVHLGASAGAVYGSGSGKAGAIVALVLGLAGAALSGLSLRTKRG</sequence>
<comment type="caution">
    <text evidence="2">The sequence shown here is derived from an EMBL/GenBank/DDBJ whole genome shotgun (WGS) entry which is preliminary data.</text>
</comment>
<feature type="transmembrane region" description="Helical" evidence="1">
    <location>
        <begin position="109"/>
        <end position="136"/>
    </location>
</feature>
<keyword evidence="1" id="KW-0812">Transmembrane</keyword>
<evidence type="ECO:0000256" key="1">
    <source>
        <dbReference type="SAM" id="Phobius"/>
    </source>
</evidence>
<gene>
    <name evidence="2" type="ORF">EGT74_12650</name>
</gene>
<dbReference type="AlphaFoldDB" id="A0A3N4PSD7"/>
<dbReference type="Pfam" id="PF19733">
    <property type="entry name" value="DUF6223"/>
    <property type="match status" value="1"/>
</dbReference>
<dbReference type="InterPro" id="IPR045770">
    <property type="entry name" value="DUF6223"/>
</dbReference>
<evidence type="ECO:0000313" key="2">
    <source>
        <dbReference type="EMBL" id="RPE07921.1"/>
    </source>
</evidence>
<keyword evidence="1" id="KW-1133">Transmembrane helix</keyword>
<keyword evidence="1" id="KW-0472">Membrane</keyword>
<name>A0A3N4PSD7_9BACT</name>
<keyword evidence="3" id="KW-1185">Reference proteome</keyword>
<organism evidence="2 3">
    <name type="scientific">Chitinophaga lutea</name>
    <dbReference type="NCBI Taxonomy" id="2488634"/>
    <lineage>
        <taxon>Bacteria</taxon>
        <taxon>Pseudomonadati</taxon>
        <taxon>Bacteroidota</taxon>
        <taxon>Chitinophagia</taxon>
        <taxon>Chitinophagales</taxon>
        <taxon>Chitinophagaceae</taxon>
        <taxon>Chitinophaga</taxon>
    </lineage>
</organism>
<feature type="transmembrane region" description="Helical" evidence="1">
    <location>
        <begin position="68"/>
        <end position="88"/>
    </location>
</feature>
<reference evidence="2 3" key="1">
    <citation type="submission" date="2018-11" db="EMBL/GenBank/DDBJ databases">
        <title>Chitinophaga lutea sp.nov., isolate from arsenic contaminated soil.</title>
        <authorList>
            <person name="Zong Y."/>
        </authorList>
    </citation>
    <scope>NUCLEOTIDE SEQUENCE [LARGE SCALE GENOMIC DNA]</scope>
    <source>
        <strain evidence="2 3">ZY74</strain>
    </source>
</reference>